<protein>
    <submittedName>
        <fullName evidence="4">GNAT family N-acetyltransferase</fullName>
    </submittedName>
</protein>
<dbReference type="Pfam" id="PF00583">
    <property type="entry name" value="Acetyltransf_1"/>
    <property type="match status" value="1"/>
</dbReference>
<dbReference type="AlphaFoldDB" id="A0A2P8QGC2"/>
<sequence length="158" mass="17406">MRCSPFDISHASTVASWPTTPTEALMWCGREEFPVTEGTVAAWQRDPDVRAYVLVETEQPLAYGELWLDAEEDEVELARIIVAPGVRGRGLGRSLVRGLLAEARPAGLSEVCMRVHPQNTAALRCYRGAGFEPVDAESAASWNTGQPVEYTWLRHGHA</sequence>
<evidence type="ECO:0000259" key="3">
    <source>
        <dbReference type="PROSITE" id="PS51186"/>
    </source>
</evidence>
<dbReference type="GO" id="GO:0016747">
    <property type="term" value="F:acyltransferase activity, transferring groups other than amino-acyl groups"/>
    <property type="evidence" value="ECO:0007669"/>
    <property type="project" value="InterPro"/>
</dbReference>
<dbReference type="EMBL" id="PYBJ01000001">
    <property type="protein sequence ID" value="PSM45299.1"/>
    <property type="molecule type" value="Genomic_DNA"/>
</dbReference>
<keyword evidence="1 4" id="KW-0808">Transferase</keyword>
<keyword evidence="2" id="KW-0012">Acyltransferase</keyword>
<dbReference type="Proteomes" id="UP000240429">
    <property type="component" value="Unassembled WGS sequence"/>
</dbReference>
<dbReference type="InterPro" id="IPR000182">
    <property type="entry name" value="GNAT_dom"/>
</dbReference>
<evidence type="ECO:0000313" key="5">
    <source>
        <dbReference type="Proteomes" id="UP000240429"/>
    </source>
</evidence>
<dbReference type="PANTHER" id="PTHR43877:SF2">
    <property type="entry name" value="AMINOALKYLPHOSPHONATE N-ACETYLTRANSFERASE-RELATED"/>
    <property type="match status" value="1"/>
</dbReference>
<reference evidence="4 5" key="1">
    <citation type="submission" date="2018-03" db="EMBL/GenBank/DDBJ databases">
        <title>Streptomyces dioscori sp. nov., a novel endophytic actinobacterium isolated from bulbil of Dioscorea bulbifera L.</title>
        <authorList>
            <person name="Zhikuan W."/>
        </authorList>
    </citation>
    <scope>NUCLEOTIDE SEQUENCE [LARGE SCALE GENOMIC DNA]</scope>
    <source>
        <strain evidence="4 5">A217</strain>
    </source>
</reference>
<evidence type="ECO:0000256" key="1">
    <source>
        <dbReference type="ARBA" id="ARBA00022679"/>
    </source>
</evidence>
<dbReference type="SUPFAM" id="SSF55729">
    <property type="entry name" value="Acyl-CoA N-acyltransferases (Nat)"/>
    <property type="match status" value="1"/>
</dbReference>
<evidence type="ECO:0000313" key="4">
    <source>
        <dbReference type="EMBL" id="PSM45299.1"/>
    </source>
</evidence>
<dbReference type="Gene3D" id="3.40.630.30">
    <property type="match status" value="1"/>
</dbReference>
<dbReference type="InterPro" id="IPR016181">
    <property type="entry name" value="Acyl_CoA_acyltransferase"/>
</dbReference>
<name>A0A2P8QGC2_9ACTN</name>
<feature type="domain" description="N-acetyltransferase" evidence="3">
    <location>
        <begin position="12"/>
        <end position="158"/>
    </location>
</feature>
<dbReference type="PROSITE" id="PS51186">
    <property type="entry name" value="GNAT"/>
    <property type="match status" value="1"/>
</dbReference>
<evidence type="ECO:0000256" key="2">
    <source>
        <dbReference type="ARBA" id="ARBA00023315"/>
    </source>
</evidence>
<gene>
    <name evidence="4" type="ORF">C6Y14_04390</name>
</gene>
<organism evidence="4 5">
    <name type="scientific">Streptomyces dioscori</name>
    <dbReference type="NCBI Taxonomy" id="2109333"/>
    <lineage>
        <taxon>Bacteria</taxon>
        <taxon>Bacillati</taxon>
        <taxon>Actinomycetota</taxon>
        <taxon>Actinomycetes</taxon>
        <taxon>Kitasatosporales</taxon>
        <taxon>Streptomycetaceae</taxon>
        <taxon>Streptomyces</taxon>
        <taxon>Streptomyces aurantiacus group</taxon>
    </lineage>
</organism>
<accession>A0A2P8QGC2</accession>
<dbReference type="InterPro" id="IPR050832">
    <property type="entry name" value="Bact_Acetyltransf"/>
</dbReference>
<comment type="caution">
    <text evidence="4">The sequence shown here is derived from an EMBL/GenBank/DDBJ whole genome shotgun (WGS) entry which is preliminary data.</text>
</comment>
<proteinExistence type="predicted"/>
<dbReference type="PANTHER" id="PTHR43877">
    <property type="entry name" value="AMINOALKYLPHOSPHONATE N-ACETYLTRANSFERASE-RELATED-RELATED"/>
    <property type="match status" value="1"/>
</dbReference>
<keyword evidence="5" id="KW-1185">Reference proteome</keyword>
<dbReference type="CDD" id="cd04301">
    <property type="entry name" value="NAT_SF"/>
    <property type="match status" value="1"/>
</dbReference>